<reference evidence="1" key="1">
    <citation type="journal article" date="2017" name="Science">
        <title>Giant viruses with an expanded complement of translation system components.</title>
        <authorList>
            <person name="Schulz F."/>
            <person name="Yutin N."/>
            <person name="Ivanova N.N."/>
            <person name="Ortega D.R."/>
            <person name="Lee T.K."/>
            <person name="Vierheilig J."/>
            <person name="Daims H."/>
            <person name="Horn M."/>
            <person name="Wagner M."/>
            <person name="Jensen G.J."/>
            <person name="Kyrpides N.C."/>
            <person name="Koonin E.V."/>
            <person name="Woyke T."/>
        </authorList>
    </citation>
    <scope>NUCLEOTIDE SEQUENCE</scope>
    <source>
        <strain evidence="1">KNV1</strain>
    </source>
</reference>
<evidence type="ECO:0000313" key="1">
    <source>
        <dbReference type="EMBL" id="ARF11424.1"/>
    </source>
</evidence>
<protein>
    <submittedName>
        <fullName evidence="1">Uncharacterized protein</fullName>
    </submittedName>
</protein>
<name>A0A1V0SIF6_9VIRU</name>
<proteinExistence type="predicted"/>
<dbReference type="EMBL" id="KY684108">
    <property type="protein sequence ID" value="ARF11424.1"/>
    <property type="molecule type" value="Genomic_DNA"/>
</dbReference>
<sequence>MSAKKQLLDPLGALCKLVSLNFSEINTKISIHNHSLSLQKPYNYQFMVRWMNGDGKENVSELYHVISRVIKWYMLNDNDNSEIYNCDELKRLVRYLCNAFRKLQETYEYGNVILAVQFYINIMESAINGNYNDNMLPKYILDKEKEYENLLDYDKLKNFWKYDKLKRICELYDACFKVYNSEDMLLIEKEALINGYLQSIQSILEITDGEFHKLIQNSTKG</sequence>
<accession>A0A1V0SIF6</accession>
<organism evidence="1">
    <name type="scientific">Klosneuvirus KNV1</name>
    <dbReference type="NCBI Taxonomy" id="1977640"/>
    <lineage>
        <taxon>Viruses</taxon>
        <taxon>Varidnaviria</taxon>
        <taxon>Bamfordvirae</taxon>
        <taxon>Nucleocytoviricota</taxon>
        <taxon>Megaviricetes</taxon>
        <taxon>Imitervirales</taxon>
        <taxon>Mimiviridae</taxon>
        <taxon>Klosneuvirinae</taxon>
        <taxon>Klosneuvirus</taxon>
    </lineage>
</organism>
<gene>
    <name evidence="1" type="ORF">Klosneuvirus_1_281</name>
</gene>